<dbReference type="EMBL" id="HBHC01000962">
    <property type="protein sequence ID" value="CAD9650442.1"/>
    <property type="molecule type" value="Transcribed_RNA"/>
</dbReference>
<protein>
    <submittedName>
        <fullName evidence="1">Uncharacterized protein</fullName>
    </submittedName>
</protein>
<gene>
    <name evidence="1" type="ORF">NSPH01132_LOCUS540</name>
</gene>
<proteinExistence type="predicted"/>
<evidence type="ECO:0000313" key="1">
    <source>
        <dbReference type="EMBL" id="CAD9650442.1"/>
    </source>
</evidence>
<sequence length="128" mass="15403">MAPRADAQGPVNTGFVFMRPAKITRVYMRSLIQLLVLFYMRVDDQVVWNSLLRHYLFRQLHVSVLPRRHFLDLHDHTAKWIDADTQFLHTVSNVKKIRRLKAHSEWHMDNTCPWFDPAFEKLYPEWDL</sequence>
<organism evidence="1">
    <name type="scientific">Norrisiella sphaerica</name>
    <dbReference type="NCBI Taxonomy" id="552664"/>
    <lineage>
        <taxon>Eukaryota</taxon>
        <taxon>Sar</taxon>
        <taxon>Rhizaria</taxon>
        <taxon>Cercozoa</taxon>
        <taxon>Chlorarachniophyceae</taxon>
        <taxon>Norrisiella</taxon>
    </lineage>
</organism>
<accession>A0A7S2QS74</accession>
<name>A0A7S2QS74_9EUKA</name>
<dbReference type="AlphaFoldDB" id="A0A7S2QS74"/>
<reference evidence="1" key="1">
    <citation type="submission" date="2021-01" db="EMBL/GenBank/DDBJ databases">
        <authorList>
            <person name="Corre E."/>
            <person name="Pelletier E."/>
            <person name="Niang G."/>
            <person name="Scheremetjew M."/>
            <person name="Finn R."/>
            <person name="Kale V."/>
            <person name="Holt S."/>
            <person name="Cochrane G."/>
            <person name="Meng A."/>
            <person name="Brown T."/>
            <person name="Cohen L."/>
        </authorList>
    </citation>
    <scope>NUCLEOTIDE SEQUENCE</scope>
    <source>
        <strain evidence="1">BC52</strain>
    </source>
</reference>